<dbReference type="PATRIC" id="fig|662479.7.peg.123"/>
<dbReference type="Pfam" id="PF26009">
    <property type="entry name" value="DUF8002"/>
    <property type="match status" value="1"/>
</dbReference>
<protein>
    <submittedName>
        <fullName evidence="2">Uncharacterized protein</fullName>
    </submittedName>
</protein>
<evidence type="ECO:0000256" key="1">
    <source>
        <dbReference type="SAM" id="MobiDB-lite"/>
    </source>
</evidence>
<dbReference type="STRING" id="662479.C440_00600"/>
<sequence length="142" mass="15184">MQNSPETNVPNSHDRRVVAEPPAFFIPGSEAPHMTDDETEADSTLDGEVDASTGEDADDSPVGGSTDETNQQAADGGRADENGYGDETVPHVELELYELSVRVSGQSDDGLEEVEASATRLMDLLIDHTKQLEDQPDTRGLG</sequence>
<accession>M0IPZ5</accession>
<organism evidence="2 3">
    <name type="scientific">Haloferax mucosum ATCC BAA-1512</name>
    <dbReference type="NCBI Taxonomy" id="662479"/>
    <lineage>
        <taxon>Archaea</taxon>
        <taxon>Methanobacteriati</taxon>
        <taxon>Methanobacteriota</taxon>
        <taxon>Stenosarchaea group</taxon>
        <taxon>Halobacteria</taxon>
        <taxon>Halobacteriales</taxon>
        <taxon>Haloferacaceae</taxon>
        <taxon>Haloferax</taxon>
    </lineage>
</organism>
<name>M0IPZ5_9EURY</name>
<proteinExistence type="predicted"/>
<dbReference type="InterPro" id="IPR058315">
    <property type="entry name" value="DUF8002"/>
</dbReference>
<reference evidence="2 3" key="1">
    <citation type="journal article" date="2014" name="PLoS Genet.">
        <title>Phylogenetically driven sequencing of extremely halophilic archaea reveals strategies for static and dynamic osmo-response.</title>
        <authorList>
            <person name="Becker E.A."/>
            <person name="Seitzer P.M."/>
            <person name="Tritt A."/>
            <person name="Larsen D."/>
            <person name="Krusor M."/>
            <person name="Yao A.I."/>
            <person name="Wu D."/>
            <person name="Madern D."/>
            <person name="Eisen J.A."/>
            <person name="Darling A.E."/>
            <person name="Facciotti M.T."/>
        </authorList>
    </citation>
    <scope>NUCLEOTIDE SEQUENCE [LARGE SCALE GENOMIC DNA]</scope>
    <source>
        <strain evidence="2 3">ATCC BAA-1512</strain>
    </source>
</reference>
<evidence type="ECO:0000313" key="2">
    <source>
        <dbReference type="EMBL" id="ELZ98810.1"/>
    </source>
</evidence>
<feature type="compositionally biased region" description="Polar residues" evidence="1">
    <location>
        <begin position="1"/>
        <end position="11"/>
    </location>
</feature>
<dbReference type="AlphaFoldDB" id="M0IPZ5"/>
<dbReference type="Proteomes" id="UP000011550">
    <property type="component" value="Unassembled WGS sequence"/>
</dbReference>
<dbReference type="EMBL" id="AOLN01000001">
    <property type="protein sequence ID" value="ELZ98810.1"/>
    <property type="molecule type" value="Genomic_DNA"/>
</dbReference>
<gene>
    <name evidence="2" type="ORF">C440_00600</name>
</gene>
<comment type="caution">
    <text evidence="2">The sequence shown here is derived from an EMBL/GenBank/DDBJ whole genome shotgun (WGS) entry which is preliminary data.</text>
</comment>
<evidence type="ECO:0000313" key="3">
    <source>
        <dbReference type="Proteomes" id="UP000011550"/>
    </source>
</evidence>
<feature type="region of interest" description="Disordered" evidence="1">
    <location>
        <begin position="1"/>
        <end position="91"/>
    </location>
</feature>
<keyword evidence="3" id="KW-1185">Reference proteome</keyword>
<feature type="compositionally biased region" description="Acidic residues" evidence="1">
    <location>
        <begin position="37"/>
        <end position="59"/>
    </location>
</feature>